<dbReference type="InterPro" id="IPR027417">
    <property type="entry name" value="P-loop_NTPase"/>
</dbReference>
<dbReference type="SMART" id="SM00175">
    <property type="entry name" value="RAB"/>
    <property type="match status" value="1"/>
</dbReference>
<dbReference type="PRINTS" id="PR00449">
    <property type="entry name" value="RASTRNSFRMNG"/>
</dbReference>
<dbReference type="PROSITE" id="PS51419">
    <property type="entry name" value="RAB"/>
    <property type="match status" value="1"/>
</dbReference>
<keyword evidence="2" id="KW-0342">GTP-binding</keyword>
<protein>
    <submittedName>
        <fullName evidence="3">Uncharacterized protein</fullName>
    </submittedName>
</protein>
<reference evidence="3 4" key="1">
    <citation type="submission" date="2024-02" db="EMBL/GenBank/DDBJ databases">
        <title>Chromosome-scale genome assembly of the rough periwinkle Littorina saxatilis.</title>
        <authorList>
            <person name="De Jode A."/>
            <person name="Faria R."/>
            <person name="Formenti G."/>
            <person name="Sims Y."/>
            <person name="Smith T.P."/>
            <person name="Tracey A."/>
            <person name="Wood J.M.D."/>
            <person name="Zagrodzka Z.B."/>
            <person name="Johannesson K."/>
            <person name="Butlin R.K."/>
            <person name="Leder E.H."/>
        </authorList>
    </citation>
    <scope>NUCLEOTIDE SEQUENCE [LARGE SCALE GENOMIC DNA]</scope>
    <source>
        <strain evidence="3">Snail1</strain>
        <tissue evidence="3">Muscle</tissue>
    </source>
</reference>
<accession>A0AAN9GDN5</accession>
<proteinExistence type="predicted"/>
<evidence type="ECO:0000313" key="3">
    <source>
        <dbReference type="EMBL" id="KAK7104416.1"/>
    </source>
</evidence>
<dbReference type="SMART" id="SM00173">
    <property type="entry name" value="RAS"/>
    <property type="match status" value="1"/>
</dbReference>
<dbReference type="InterPro" id="IPR005225">
    <property type="entry name" value="Small_GTP-bd"/>
</dbReference>
<sequence length="217" mass="23232">MASKRGSKSSGSTPKPSVNLTVGIVGDGGVGKTCLLLAYLSGKCPAEYMPGPADWHSEYDHLTRHPVKLEQDGVQVSMNMVDTCGLDEYQKLREKVCSSADVFLLCFDVTSSASLERVRDQWIPEVKEYNSSAAFVLVATKCDERIKAQMEGKPTSATVSFAQAKAAAQEMGAHTYCETSAKNKTGLKKVFEEAATAGVKNALPPKTGDEQNGCVVS</sequence>
<dbReference type="PROSITE" id="PS51420">
    <property type="entry name" value="RHO"/>
    <property type="match status" value="1"/>
</dbReference>
<keyword evidence="4" id="KW-1185">Reference proteome</keyword>
<dbReference type="SUPFAM" id="SSF52540">
    <property type="entry name" value="P-loop containing nucleoside triphosphate hydrolases"/>
    <property type="match status" value="1"/>
</dbReference>
<dbReference type="PROSITE" id="PS51421">
    <property type="entry name" value="RAS"/>
    <property type="match status" value="1"/>
</dbReference>
<dbReference type="GO" id="GO:0003924">
    <property type="term" value="F:GTPase activity"/>
    <property type="evidence" value="ECO:0007669"/>
    <property type="project" value="InterPro"/>
</dbReference>
<dbReference type="GO" id="GO:0005525">
    <property type="term" value="F:GTP binding"/>
    <property type="evidence" value="ECO:0007669"/>
    <property type="project" value="UniProtKB-KW"/>
</dbReference>
<organism evidence="3 4">
    <name type="scientific">Littorina saxatilis</name>
    <dbReference type="NCBI Taxonomy" id="31220"/>
    <lineage>
        <taxon>Eukaryota</taxon>
        <taxon>Metazoa</taxon>
        <taxon>Spiralia</taxon>
        <taxon>Lophotrochozoa</taxon>
        <taxon>Mollusca</taxon>
        <taxon>Gastropoda</taxon>
        <taxon>Caenogastropoda</taxon>
        <taxon>Littorinimorpha</taxon>
        <taxon>Littorinoidea</taxon>
        <taxon>Littorinidae</taxon>
        <taxon>Littorina</taxon>
    </lineage>
</organism>
<evidence type="ECO:0000256" key="2">
    <source>
        <dbReference type="ARBA" id="ARBA00023134"/>
    </source>
</evidence>
<dbReference type="GO" id="GO:0007264">
    <property type="term" value="P:small GTPase-mediated signal transduction"/>
    <property type="evidence" value="ECO:0007669"/>
    <property type="project" value="InterPro"/>
</dbReference>
<dbReference type="AlphaFoldDB" id="A0AAN9GDN5"/>
<dbReference type="CDD" id="cd00157">
    <property type="entry name" value="Rho"/>
    <property type="match status" value="1"/>
</dbReference>
<keyword evidence="1" id="KW-0547">Nucleotide-binding</keyword>
<gene>
    <name evidence="3" type="ORF">V1264_019137</name>
</gene>
<dbReference type="InterPro" id="IPR003578">
    <property type="entry name" value="Small_GTPase_Rho"/>
</dbReference>
<dbReference type="Gene3D" id="3.40.50.300">
    <property type="entry name" value="P-loop containing nucleotide triphosphate hydrolases"/>
    <property type="match status" value="1"/>
</dbReference>
<dbReference type="NCBIfam" id="TIGR00231">
    <property type="entry name" value="small_GTP"/>
    <property type="match status" value="1"/>
</dbReference>
<comment type="caution">
    <text evidence="3">The sequence shown here is derived from an EMBL/GenBank/DDBJ whole genome shotgun (WGS) entry which is preliminary data.</text>
</comment>
<evidence type="ECO:0000256" key="1">
    <source>
        <dbReference type="ARBA" id="ARBA00022741"/>
    </source>
</evidence>
<dbReference type="SMART" id="SM00174">
    <property type="entry name" value="RHO"/>
    <property type="match status" value="1"/>
</dbReference>
<name>A0AAN9GDN5_9CAEN</name>
<dbReference type="EMBL" id="JBAMIC010000008">
    <property type="protein sequence ID" value="KAK7104416.1"/>
    <property type="molecule type" value="Genomic_DNA"/>
</dbReference>
<dbReference type="PANTHER" id="PTHR24072">
    <property type="entry name" value="RHO FAMILY GTPASE"/>
    <property type="match status" value="1"/>
</dbReference>
<dbReference type="Pfam" id="PF00071">
    <property type="entry name" value="Ras"/>
    <property type="match status" value="1"/>
</dbReference>
<evidence type="ECO:0000313" key="4">
    <source>
        <dbReference type="Proteomes" id="UP001374579"/>
    </source>
</evidence>
<dbReference type="Proteomes" id="UP001374579">
    <property type="component" value="Unassembled WGS sequence"/>
</dbReference>
<dbReference type="InterPro" id="IPR001806">
    <property type="entry name" value="Small_GTPase"/>
</dbReference>